<dbReference type="Proteomes" id="UP000799423">
    <property type="component" value="Unassembled WGS sequence"/>
</dbReference>
<dbReference type="InterPro" id="IPR002575">
    <property type="entry name" value="Aminoglycoside_PTrfase"/>
</dbReference>
<dbReference type="SUPFAM" id="SSF56112">
    <property type="entry name" value="Protein kinase-like (PK-like)"/>
    <property type="match status" value="1"/>
</dbReference>
<dbReference type="EMBL" id="MU006324">
    <property type="protein sequence ID" value="KAF2847622.1"/>
    <property type="molecule type" value="Genomic_DNA"/>
</dbReference>
<organism evidence="3 4">
    <name type="scientific">Plenodomus tracheiphilus IPT5</name>
    <dbReference type="NCBI Taxonomy" id="1408161"/>
    <lineage>
        <taxon>Eukaryota</taxon>
        <taxon>Fungi</taxon>
        <taxon>Dikarya</taxon>
        <taxon>Ascomycota</taxon>
        <taxon>Pezizomycotina</taxon>
        <taxon>Dothideomycetes</taxon>
        <taxon>Pleosporomycetidae</taxon>
        <taxon>Pleosporales</taxon>
        <taxon>Pleosporineae</taxon>
        <taxon>Leptosphaeriaceae</taxon>
        <taxon>Plenodomus</taxon>
    </lineage>
</organism>
<protein>
    <recommendedName>
        <fullName evidence="2">Aminoglycoside phosphotransferase domain-containing protein</fullName>
    </recommendedName>
</protein>
<gene>
    <name evidence="3" type="ORF">T440DRAFT_491835</name>
</gene>
<feature type="domain" description="Aminoglycoside phosphotransferase" evidence="2">
    <location>
        <begin position="77"/>
        <end position="113"/>
    </location>
</feature>
<reference evidence="3" key="1">
    <citation type="submission" date="2020-01" db="EMBL/GenBank/DDBJ databases">
        <authorList>
            <consortium name="DOE Joint Genome Institute"/>
            <person name="Haridas S."/>
            <person name="Albert R."/>
            <person name="Binder M."/>
            <person name="Bloem J."/>
            <person name="Labutti K."/>
            <person name="Salamov A."/>
            <person name="Andreopoulos B."/>
            <person name="Baker S.E."/>
            <person name="Barry K."/>
            <person name="Bills G."/>
            <person name="Bluhm B.H."/>
            <person name="Cannon C."/>
            <person name="Castanera R."/>
            <person name="Culley D.E."/>
            <person name="Daum C."/>
            <person name="Ezra D."/>
            <person name="Gonzalez J.B."/>
            <person name="Henrissat B."/>
            <person name="Kuo A."/>
            <person name="Liang C."/>
            <person name="Lipzen A."/>
            <person name="Lutzoni F."/>
            <person name="Magnuson J."/>
            <person name="Mondo S."/>
            <person name="Nolan M."/>
            <person name="Ohm R."/>
            <person name="Pangilinan J."/>
            <person name="Park H.-J."/>
            <person name="Ramirez L."/>
            <person name="Alfaro M."/>
            <person name="Sun H."/>
            <person name="Tritt A."/>
            <person name="Yoshinaga Y."/>
            <person name="Zwiers L.-H."/>
            <person name="Turgeon B.G."/>
            <person name="Goodwin S.B."/>
            <person name="Spatafora J.W."/>
            <person name="Crous P.W."/>
            <person name="Grigoriev I.V."/>
        </authorList>
    </citation>
    <scope>NUCLEOTIDE SEQUENCE</scope>
    <source>
        <strain evidence="3">IPT5</strain>
    </source>
</reference>
<keyword evidence="4" id="KW-1185">Reference proteome</keyword>
<dbReference type="InterPro" id="IPR011009">
    <property type="entry name" value="Kinase-like_dom_sf"/>
</dbReference>
<dbReference type="Pfam" id="PF01636">
    <property type="entry name" value="APH"/>
    <property type="match status" value="1"/>
</dbReference>
<feature type="compositionally biased region" description="Basic and acidic residues" evidence="1">
    <location>
        <begin position="221"/>
        <end position="237"/>
    </location>
</feature>
<feature type="region of interest" description="Disordered" evidence="1">
    <location>
        <begin position="221"/>
        <end position="252"/>
    </location>
</feature>
<evidence type="ECO:0000256" key="1">
    <source>
        <dbReference type="SAM" id="MobiDB-lite"/>
    </source>
</evidence>
<evidence type="ECO:0000313" key="3">
    <source>
        <dbReference type="EMBL" id="KAF2847622.1"/>
    </source>
</evidence>
<evidence type="ECO:0000313" key="4">
    <source>
        <dbReference type="Proteomes" id="UP000799423"/>
    </source>
</evidence>
<evidence type="ECO:0000259" key="2">
    <source>
        <dbReference type="Pfam" id="PF01636"/>
    </source>
</evidence>
<dbReference type="AlphaFoldDB" id="A0A6A7AX21"/>
<dbReference type="OrthoDB" id="10003767at2759"/>
<name>A0A6A7AX21_9PLEO</name>
<accession>A0A6A7AX21</accession>
<proteinExistence type="predicted"/>
<sequence>MSKLQLVTEDCAGVVTNEHTVSLQKFKGAHRRADMEHTSCDRWTDYEHQNSSQGFVMPEWAKLRYITLRLHELGFIPDSDKFYFCHQDLFARNILIKVFDESNVRISGVIDWDADYAAFCPKFVAFQAPYDLCVDDEEGDWDETRAMTDDLSSDPHNSALRDYFLQSAGDEWRRFATSPEYMIARRIFDIFRQGAFSNQAYKEMNSIVAAWQDGHYGKSLSRDYMSDSDSESEHSDSDSSNNGENENGDEEE</sequence>